<feature type="domain" description="YCII-related" evidence="2">
    <location>
        <begin position="60"/>
        <end position="108"/>
    </location>
</feature>
<proteinExistence type="inferred from homology"/>
<dbReference type="Gene3D" id="3.30.70.1060">
    <property type="entry name" value="Dimeric alpha+beta barrel"/>
    <property type="match status" value="1"/>
</dbReference>
<evidence type="ECO:0000313" key="4">
    <source>
        <dbReference type="Proteomes" id="UP000539313"/>
    </source>
</evidence>
<dbReference type="EMBL" id="JACJII010000001">
    <property type="protein sequence ID" value="MBA9007751.1"/>
    <property type="molecule type" value="Genomic_DNA"/>
</dbReference>
<dbReference type="Pfam" id="PF03795">
    <property type="entry name" value="YCII"/>
    <property type="match status" value="1"/>
</dbReference>
<dbReference type="AlphaFoldDB" id="A0A7W3N559"/>
<accession>A0A7W3N559</accession>
<dbReference type="InterPro" id="IPR005545">
    <property type="entry name" value="YCII"/>
</dbReference>
<evidence type="ECO:0000256" key="1">
    <source>
        <dbReference type="ARBA" id="ARBA00007689"/>
    </source>
</evidence>
<sequence length="114" mass="11975">MAQYGILVYGPAPADPMEIPAEYEKALETYPAQVAELGATPVTGFAFQPSTTATSVRGDVVSDGTFHSTNEVVSGFFVIEAPNLDVALKVAKLNPATQHGGGVEVRPLFVPPDE</sequence>
<keyword evidence="4" id="KW-1185">Reference proteome</keyword>
<comment type="caution">
    <text evidence="3">The sequence shown here is derived from an EMBL/GenBank/DDBJ whole genome shotgun (WGS) entry which is preliminary data.</text>
</comment>
<name>A0A7W3N559_9ACTN</name>
<dbReference type="RefSeq" id="WP_119728818.1">
    <property type="nucleotide sequence ID" value="NZ_JACJII010000001.1"/>
</dbReference>
<evidence type="ECO:0000259" key="2">
    <source>
        <dbReference type="Pfam" id="PF03795"/>
    </source>
</evidence>
<evidence type="ECO:0000313" key="3">
    <source>
        <dbReference type="EMBL" id="MBA9007751.1"/>
    </source>
</evidence>
<organism evidence="3 4">
    <name type="scientific">Thermomonospora cellulosilytica</name>
    <dbReference type="NCBI Taxonomy" id="1411118"/>
    <lineage>
        <taxon>Bacteria</taxon>
        <taxon>Bacillati</taxon>
        <taxon>Actinomycetota</taxon>
        <taxon>Actinomycetes</taxon>
        <taxon>Streptosporangiales</taxon>
        <taxon>Thermomonosporaceae</taxon>
        <taxon>Thermomonospora</taxon>
    </lineage>
</organism>
<gene>
    <name evidence="3" type="ORF">HNR21_006633</name>
</gene>
<reference evidence="3 4" key="1">
    <citation type="submission" date="2020-08" db="EMBL/GenBank/DDBJ databases">
        <title>Sequencing the genomes of 1000 actinobacteria strains.</title>
        <authorList>
            <person name="Klenk H.-P."/>
        </authorList>
    </citation>
    <scope>NUCLEOTIDE SEQUENCE [LARGE SCALE GENOMIC DNA]</scope>
    <source>
        <strain evidence="3 4">DSM 45823</strain>
    </source>
</reference>
<dbReference type="SUPFAM" id="SSF54909">
    <property type="entry name" value="Dimeric alpha+beta barrel"/>
    <property type="match status" value="1"/>
</dbReference>
<dbReference type="InterPro" id="IPR011008">
    <property type="entry name" value="Dimeric_a/b-barrel"/>
</dbReference>
<protein>
    <recommendedName>
        <fullName evidence="2">YCII-related domain-containing protein</fullName>
    </recommendedName>
</protein>
<comment type="similarity">
    <text evidence="1">Belongs to the YciI family.</text>
</comment>
<dbReference type="Proteomes" id="UP000539313">
    <property type="component" value="Unassembled WGS sequence"/>
</dbReference>